<protein>
    <recommendedName>
        <fullName evidence="2">DUF6438 domain-containing protein</fullName>
    </recommendedName>
</protein>
<dbReference type="PATRIC" id="fig|1123269.5.peg.726"/>
<proteinExistence type="predicted"/>
<reference evidence="3 4" key="1">
    <citation type="submission" date="2013-07" db="EMBL/GenBank/DDBJ databases">
        <title>Completed genome of Sphingomonas sanxanigenens NX02.</title>
        <authorList>
            <person name="Ma T."/>
            <person name="Huang H."/>
            <person name="Wu M."/>
            <person name="Li X."/>
            <person name="Li G."/>
        </authorList>
    </citation>
    <scope>NUCLEOTIDE SEQUENCE [LARGE SCALE GENOMIC DNA]</scope>
    <source>
        <strain evidence="3 4">NX02</strain>
    </source>
</reference>
<feature type="signal peptide" evidence="1">
    <location>
        <begin position="1"/>
        <end position="27"/>
    </location>
</feature>
<dbReference type="AlphaFoldDB" id="W0AA21"/>
<dbReference type="EMBL" id="CP006644">
    <property type="protein sequence ID" value="AHE52495.1"/>
    <property type="molecule type" value="Genomic_DNA"/>
</dbReference>
<evidence type="ECO:0000313" key="4">
    <source>
        <dbReference type="Proteomes" id="UP000018851"/>
    </source>
</evidence>
<evidence type="ECO:0000259" key="2">
    <source>
        <dbReference type="Pfam" id="PF20033"/>
    </source>
</evidence>
<keyword evidence="4" id="KW-1185">Reference proteome</keyword>
<dbReference type="Pfam" id="PF20033">
    <property type="entry name" value="DUF6438"/>
    <property type="match status" value="1"/>
</dbReference>
<dbReference type="STRING" id="1123269.NX02_03705"/>
<accession>W0AA21</accession>
<dbReference type="eggNOG" id="ENOG50331FC">
    <property type="taxonomic scope" value="Bacteria"/>
</dbReference>
<dbReference type="HOGENOM" id="CLU_128220_0_0_5"/>
<sequence>MIHASLRSLALAPALALGGALALGACAADTSGIGSTPAPAAGETIAVSVGPCFGFCPVYQVSIAPDGAVTFTGERHTEVIGERKAAAGAATYKAVARDLAPFRPVDGTTARVDCEAAITDTSTYTITWTDTAGRQTVATHQSRCSGGPGKALDAVLGTLPEQLGIAGWAKQVTRPGVSRG</sequence>
<keyword evidence="1" id="KW-0732">Signal</keyword>
<dbReference type="InterPro" id="IPR045497">
    <property type="entry name" value="DUF6438"/>
</dbReference>
<evidence type="ECO:0000256" key="1">
    <source>
        <dbReference type="SAM" id="SignalP"/>
    </source>
</evidence>
<name>W0AA21_9SPHN</name>
<feature type="domain" description="DUF6438" evidence="2">
    <location>
        <begin position="44"/>
        <end position="148"/>
    </location>
</feature>
<organism evidence="3 4">
    <name type="scientific">Sphingomonas sanxanigenens DSM 19645 = NX02</name>
    <dbReference type="NCBI Taxonomy" id="1123269"/>
    <lineage>
        <taxon>Bacteria</taxon>
        <taxon>Pseudomonadati</taxon>
        <taxon>Pseudomonadota</taxon>
        <taxon>Alphaproteobacteria</taxon>
        <taxon>Sphingomonadales</taxon>
        <taxon>Sphingomonadaceae</taxon>
        <taxon>Sphingomonas</taxon>
    </lineage>
</organism>
<evidence type="ECO:0000313" key="3">
    <source>
        <dbReference type="EMBL" id="AHE52495.1"/>
    </source>
</evidence>
<dbReference type="Proteomes" id="UP000018851">
    <property type="component" value="Chromosome"/>
</dbReference>
<gene>
    <name evidence="3" type="ORF">NX02_03705</name>
</gene>
<dbReference type="PROSITE" id="PS51257">
    <property type="entry name" value="PROKAR_LIPOPROTEIN"/>
    <property type="match status" value="1"/>
</dbReference>
<dbReference type="RefSeq" id="WP_025290801.1">
    <property type="nucleotide sequence ID" value="NZ_CP006644.1"/>
</dbReference>
<dbReference type="KEGG" id="ssan:NX02_03705"/>
<feature type="chain" id="PRO_5004786085" description="DUF6438 domain-containing protein" evidence="1">
    <location>
        <begin position="28"/>
        <end position="180"/>
    </location>
</feature>